<gene>
    <name evidence="1" type="ORF">LUA448_LOCUS31675</name>
</gene>
<accession>A0A818PNN9</accession>
<proteinExistence type="predicted"/>
<name>A0A818PNN9_9BILA</name>
<dbReference type="AlphaFoldDB" id="A0A818PNN9"/>
<evidence type="ECO:0000313" key="1">
    <source>
        <dbReference type="EMBL" id="CAF3626002.1"/>
    </source>
</evidence>
<dbReference type="Proteomes" id="UP000663833">
    <property type="component" value="Unassembled WGS sequence"/>
</dbReference>
<sequence>MSYRIKNISYGEASINAVLSTSEVCSCIAVAILLDDSRNYLFHIDSSKFNLKGNNNMQHEVQNVIKQSILMFSQCKNKRDSSFKSIFIDLGGLNNPAYKSFNDEQNRMLVGSDIGFLHLGFDQLQFFLKCIEYSNTTTNLDGGDIDKLKGLVLISDITILSYQTVSSPVFFFGQYYDYEINLRDGIRTMKPQILFMYNFNNKSWSITDIELSTLISNYLNVILSEFNYNFLSGYDLEKRKYRLMNYISKIKH</sequence>
<protein>
    <submittedName>
        <fullName evidence="1">Uncharacterized protein</fullName>
    </submittedName>
</protein>
<organism evidence="1 2">
    <name type="scientific">Rotaria socialis</name>
    <dbReference type="NCBI Taxonomy" id="392032"/>
    <lineage>
        <taxon>Eukaryota</taxon>
        <taxon>Metazoa</taxon>
        <taxon>Spiralia</taxon>
        <taxon>Gnathifera</taxon>
        <taxon>Rotifera</taxon>
        <taxon>Eurotatoria</taxon>
        <taxon>Bdelloidea</taxon>
        <taxon>Philodinida</taxon>
        <taxon>Philodinidae</taxon>
        <taxon>Rotaria</taxon>
    </lineage>
</organism>
<dbReference type="EMBL" id="CAJNYD010004713">
    <property type="protein sequence ID" value="CAF3626002.1"/>
    <property type="molecule type" value="Genomic_DNA"/>
</dbReference>
<reference evidence="1" key="1">
    <citation type="submission" date="2021-02" db="EMBL/GenBank/DDBJ databases">
        <authorList>
            <person name="Nowell W R."/>
        </authorList>
    </citation>
    <scope>NUCLEOTIDE SEQUENCE</scope>
</reference>
<comment type="caution">
    <text evidence="1">The sequence shown here is derived from an EMBL/GenBank/DDBJ whole genome shotgun (WGS) entry which is preliminary data.</text>
</comment>
<evidence type="ECO:0000313" key="2">
    <source>
        <dbReference type="Proteomes" id="UP000663833"/>
    </source>
</evidence>